<gene>
    <name evidence="1" type="ORF">M514_22751</name>
</gene>
<dbReference type="AlphaFoldDB" id="A0A085N6D8"/>
<accession>A0A085N6D8</accession>
<name>A0A085N6D8_9BILA</name>
<proteinExistence type="predicted"/>
<evidence type="ECO:0000313" key="1">
    <source>
        <dbReference type="EMBL" id="KFD65034.1"/>
    </source>
</evidence>
<reference evidence="1" key="1">
    <citation type="journal article" date="2014" name="Nat. Genet.">
        <title>Genome and transcriptome of the porcine whipworm Trichuris suis.</title>
        <authorList>
            <person name="Jex A.R."/>
            <person name="Nejsum P."/>
            <person name="Schwarz E.M."/>
            <person name="Hu L."/>
            <person name="Young N.D."/>
            <person name="Hall R.S."/>
            <person name="Korhonen P.K."/>
            <person name="Liao S."/>
            <person name="Thamsborg S."/>
            <person name="Xia J."/>
            <person name="Xu P."/>
            <person name="Wang S."/>
            <person name="Scheerlinck J.P."/>
            <person name="Hofmann A."/>
            <person name="Sternberg P.W."/>
            <person name="Wang J."/>
            <person name="Gasser R.B."/>
        </authorList>
    </citation>
    <scope>NUCLEOTIDE SEQUENCE [LARGE SCALE GENOMIC DNA]</scope>
    <source>
        <strain evidence="1">DCEP-RM93F</strain>
    </source>
</reference>
<dbReference type="PANTHER" id="PTHR45913:SF22">
    <property type="entry name" value="SCAN BOX DOMAIN-CONTAINING PROTEIN"/>
    <property type="match status" value="1"/>
</dbReference>
<organism evidence="1">
    <name type="scientific">Trichuris suis</name>
    <name type="common">pig whipworm</name>
    <dbReference type="NCBI Taxonomy" id="68888"/>
    <lineage>
        <taxon>Eukaryota</taxon>
        <taxon>Metazoa</taxon>
        <taxon>Ecdysozoa</taxon>
        <taxon>Nematoda</taxon>
        <taxon>Enoplea</taxon>
        <taxon>Dorylaimia</taxon>
        <taxon>Trichinellida</taxon>
        <taxon>Trichuridae</taxon>
        <taxon>Trichuris</taxon>
    </lineage>
</organism>
<dbReference type="EMBL" id="KL367545">
    <property type="protein sequence ID" value="KFD65034.1"/>
    <property type="molecule type" value="Genomic_DNA"/>
</dbReference>
<dbReference type="PANTHER" id="PTHR45913">
    <property type="entry name" value="EPM2A-INTERACTING PROTEIN 1"/>
    <property type="match status" value="1"/>
</dbReference>
<protein>
    <submittedName>
        <fullName evidence="1">Uncharacterized protein</fullName>
    </submittedName>
</protein>
<sequence>MRSASSLLKRETVTTFGESLILHAVPTIISAMTTINAREILQSIPLSNSTVSRRIDEMAEDIEEQLVCLLQSKKFSLQLDETLLQDNAALLMAYVPFRDGTDLTEEMLFARRIKTDVTGLSIFAEMKGYLREKNIPVENITACACKRFVSLSVGMRLVEARRLGVHCHCLSKHKVNGSCPIPLEKQRCQTDPSCKYRHHEFLLRQRRGKTRISERAREEKGYVCNDTGHHLELLRVFVQGPKKTVLTTALIDSVCSRTFVDEDLAKKLGLKV</sequence>
<dbReference type="Proteomes" id="UP000030758">
    <property type="component" value="Unassembled WGS sequence"/>
</dbReference>